<keyword evidence="1" id="KW-0812">Transmembrane</keyword>
<evidence type="ECO:0008006" key="4">
    <source>
        <dbReference type="Google" id="ProtNLM"/>
    </source>
</evidence>
<feature type="transmembrane region" description="Helical" evidence="1">
    <location>
        <begin position="139"/>
        <end position="165"/>
    </location>
</feature>
<sequence>MLALRLTRGAGGAVQLRRLAVAVASGGVGFLLLATLGHAAAFPARAGDASLRLLWCALPLAAAVQLAVATARTDLAPEQRRRLAAAGYGPVRLALLGASSAAVSCALGGVAAGVLFLGLRGDLGTPALPGTEQWLGAGAGVPLAAVFTLLTVVPTVAAGATAVALRPRGETATGGDGTGAPGPAAREGRGPGAFLALPWGVALITAGLALGSYSAPSAAPAGPAAGVPLGERLGGVPAGVAGGWALVAAGLVIALPGVTQLSGWLLAAGRPGALRLLAGRFLQTEAARVGRPVGVACAVFAALLVAGRLSGGSWLSELPASGPLLPAGMGLVAGCTALTVVISAAESRAERADTTDALLHVGAPAVLLRRAVALRVAVVAAVAIPLSWSAATLATLPLTP</sequence>
<dbReference type="Proteomes" id="UP000695264">
    <property type="component" value="Unassembled WGS sequence"/>
</dbReference>
<comment type="caution">
    <text evidence="2">The sequence shown here is derived from an EMBL/GenBank/DDBJ whole genome shotgun (WGS) entry which is preliminary data.</text>
</comment>
<proteinExistence type="predicted"/>
<evidence type="ECO:0000256" key="1">
    <source>
        <dbReference type="SAM" id="Phobius"/>
    </source>
</evidence>
<feature type="transmembrane region" description="Helical" evidence="1">
    <location>
        <begin position="193"/>
        <end position="213"/>
    </location>
</feature>
<feature type="transmembrane region" description="Helical" evidence="1">
    <location>
        <begin position="372"/>
        <end position="391"/>
    </location>
</feature>
<reference evidence="2 3" key="1">
    <citation type="submission" date="2020-03" db="EMBL/GenBank/DDBJ databases">
        <title>WGS of actinomycetes isolated from Thailand.</title>
        <authorList>
            <person name="Thawai C."/>
        </authorList>
    </citation>
    <scope>NUCLEOTIDE SEQUENCE [LARGE SCALE GENOMIC DNA]</scope>
    <source>
        <strain evidence="2 3">PLAI 1-29</strain>
    </source>
</reference>
<feature type="transmembrane region" description="Helical" evidence="1">
    <location>
        <begin position="327"/>
        <end position="345"/>
    </location>
</feature>
<keyword evidence="3" id="KW-1185">Reference proteome</keyword>
<dbReference type="RefSeq" id="WP_168102909.1">
    <property type="nucleotide sequence ID" value="NZ_JAATEN010000013.1"/>
</dbReference>
<feature type="transmembrane region" description="Helical" evidence="1">
    <location>
        <begin position="289"/>
        <end position="307"/>
    </location>
</feature>
<gene>
    <name evidence="2" type="ORF">HCK00_17440</name>
</gene>
<organism evidence="2 3">
    <name type="scientific">Streptomyces zingiberis</name>
    <dbReference type="NCBI Taxonomy" id="2053010"/>
    <lineage>
        <taxon>Bacteria</taxon>
        <taxon>Bacillati</taxon>
        <taxon>Actinomycetota</taxon>
        <taxon>Actinomycetes</taxon>
        <taxon>Kitasatosporales</taxon>
        <taxon>Streptomycetaceae</taxon>
        <taxon>Streptomyces</taxon>
    </lineage>
</organism>
<keyword evidence="1" id="KW-1133">Transmembrane helix</keyword>
<feature type="transmembrane region" description="Helical" evidence="1">
    <location>
        <begin position="93"/>
        <end position="119"/>
    </location>
</feature>
<accession>A0ABX1C2Z1</accession>
<dbReference type="EMBL" id="JAATEN010000013">
    <property type="protein sequence ID" value="NJQ02277.1"/>
    <property type="molecule type" value="Genomic_DNA"/>
</dbReference>
<feature type="transmembrane region" description="Helical" evidence="1">
    <location>
        <begin position="49"/>
        <end position="72"/>
    </location>
</feature>
<feature type="transmembrane region" description="Helical" evidence="1">
    <location>
        <begin position="244"/>
        <end position="268"/>
    </location>
</feature>
<protein>
    <recommendedName>
        <fullName evidence="4">Integral membrane protein</fullName>
    </recommendedName>
</protein>
<keyword evidence="1" id="KW-0472">Membrane</keyword>
<name>A0ABX1C2Z1_9ACTN</name>
<evidence type="ECO:0000313" key="2">
    <source>
        <dbReference type="EMBL" id="NJQ02277.1"/>
    </source>
</evidence>
<evidence type="ECO:0000313" key="3">
    <source>
        <dbReference type="Proteomes" id="UP000695264"/>
    </source>
</evidence>